<name>A0A419QEC6_CLOSI</name>
<evidence type="ECO:0000256" key="7">
    <source>
        <dbReference type="ARBA" id="ARBA00047551"/>
    </source>
</evidence>
<evidence type="ECO:0000256" key="3">
    <source>
        <dbReference type="ARBA" id="ARBA00022737"/>
    </source>
</evidence>
<reference evidence="8 9" key="1">
    <citation type="journal article" date="2018" name="Biotechnol. Adv.">
        <title>Improved genomic resources and new bioinformatic workflow for the carcinogenic parasite Clonorchis sinensis: Biotechnological implications.</title>
        <authorList>
            <person name="Wang D."/>
            <person name="Korhonen P.K."/>
            <person name="Gasser R.B."/>
            <person name="Young N.D."/>
        </authorList>
    </citation>
    <scope>NUCLEOTIDE SEQUENCE [LARGE SCALE GENOMIC DNA]</scope>
    <source>
        <strain evidence="8">Cs-k2</strain>
    </source>
</reference>
<dbReference type="AlphaFoldDB" id="A0A419QEC6"/>
<evidence type="ECO:0000256" key="5">
    <source>
        <dbReference type="ARBA" id="ARBA00038092"/>
    </source>
</evidence>
<evidence type="ECO:0000256" key="4">
    <source>
        <dbReference type="ARBA" id="ARBA00022801"/>
    </source>
</evidence>
<accession>A0A419QEC6</accession>
<gene>
    <name evidence="8" type="ORF">CSKR_103744</name>
</gene>
<comment type="pathway">
    <text evidence="1">Protein modification; peptidyl-diphthamide biosynthesis.</text>
</comment>
<dbReference type="PROSITE" id="PS00678">
    <property type="entry name" value="WD_REPEATS_1"/>
    <property type="match status" value="1"/>
</dbReference>
<keyword evidence="9" id="KW-1185">Reference proteome</keyword>
<dbReference type="InterPro" id="IPR001680">
    <property type="entry name" value="WD40_rpt"/>
</dbReference>
<dbReference type="InParanoid" id="A0A419QEC6"/>
<dbReference type="PANTHER" id="PTHR46042">
    <property type="entry name" value="DIPHTHINE METHYLTRANSFERASE"/>
    <property type="match status" value="1"/>
</dbReference>
<evidence type="ECO:0000313" key="9">
    <source>
        <dbReference type="Proteomes" id="UP000286415"/>
    </source>
</evidence>
<dbReference type="GO" id="GO:0017183">
    <property type="term" value="P:protein histidyl modification to diphthamide"/>
    <property type="evidence" value="ECO:0007669"/>
    <property type="project" value="TreeGrafter"/>
</dbReference>
<evidence type="ECO:0000313" key="8">
    <source>
        <dbReference type="EMBL" id="KAG5445445.1"/>
    </source>
</evidence>
<organism evidence="8 9">
    <name type="scientific">Clonorchis sinensis</name>
    <name type="common">Chinese liver fluke</name>
    <dbReference type="NCBI Taxonomy" id="79923"/>
    <lineage>
        <taxon>Eukaryota</taxon>
        <taxon>Metazoa</taxon>
        <taxon>Spiralia</taxon>
        <taxon>Lophotrochozoa</taxon>
        <taxon>Platyhelminthes</taxon>
        <taxon>Trematoda</taxon>
        <taxon>Digenea</taxon>
        <taxon>Opisthorchiida</taxon>
        <taxon>Opisthorchiata</taxon>
        <taxon>Opisthorchiidae</taxon>
        <taxon>Clonorchis</taxon>
    </lineage>
</organism>
<keyword evidence="3" id="KW-0677">Repeat</keyword>
<dbReference type="OrthoDB" id="1930760at2759"/>
<dbReference type="GO" id="GO:0061685">
    <property type="term" value="F:diphthine methylesterase activity"/>
    <property type="evidence" value="ECO:0007669"/>
    <property type="project" value="UniProtKB-EC"/>
</dbReference>
<dbReference type="Proteomes" id="UP000286415">
    <property type="component" value="Unassembled WGS sequence"/>
</dbReference>
<dbReference type="InterPro" id="IPR015943">
    <property type="entry name" value="WD40/YVTN_repeat-like_dom_sf"/>
</dbReference>
<sequence>MALMHPSYCLQCIAPFPIPPLNSPLTALYLRTSLSSPAFNAQLPNPTPQLIDERNCGSYNHCTNLLARKSGSKATYASLSRLEQPGSISAFVLPSDGMTARYRKGAAAKPFFTFSPHISLLQTTGIRCGSLYSFSSKNGLDFSIDGNYLCPGVLDLSWIDNTTVLSAHADGTLGVWLLNGLAMRPCFYEVHPDGNVHLWELTQGMASTPLKIRTFCAHQFEAWCSSVDTLQDHVFYSGGDDGLCHVWDTRQSSHAVCTLKHELGVCSVRNHPMLLNIISTGSYDECLRVWDLRMVRPSATGNVTAPSTPLSSCTVGGGVWRHKWSPSGDWILVAAMSAGFATAKLISPTVTDAPKGDCLTVSIHPAGRFRSSAQLAYGIDWVEQPGSQASTRGWTVGTCSFYDNRVTPFWCLATMPTEGNTRAGILPGCPSLNRGSREAEVRFEPRTFRSVNPRECDCIFC</sequence>
<protein>
    <recommendedName>
        <fullName evidence="6">methylated diphthine methylhydrolase</fullName>
        <ecNumber evidence="6">3.1.1.97</ecNumber>
    </recommendedName>
</protein>
<dbReference type="SUPFAM" id="SSF50978">
    <property type="entry name" value="WD40 repeat-like"/>
    <property type="match status" value="1"/>
</dbReference>
<comment type="catalytic activity">
    <reaction evidence="7">
        <text>diphthine methyl ester-[translation elongation factor 2] + H2O = diphthine-[translation elongation factor 2] + methanol + H(+)</text>
        <dbReference type="Rhea" id="RHEA:42656"/>
        <dbReference type="Rhea" id="RHEA-COMP:10172"/>
        <dbReference type="Rhea" id="RHEA-COMP:10173"/>
        <dbReference type="ChEBI" id="CHEBI:15377"/>
        <dbReference type="ChEBI" id="CHEBI:15378"/>
        <dbReference type="ChEBI" id="CHEBI:17790"/>
        <dbReference type="ChEBI" id="CHEBI:79005"/>
        <dbReference type="ChEBI" id="CHEBI:82696"/>
        <dbReference type="EC" id="3.1.1.97"/>
    </reaction>
</comment>
<dbReference type="PANTHER" id="PTHR46042:SF1">
    <property type="entry name" value="DIPHTHINE METHYLTRANSFERASE"/>
    <property type="match status" value="1"/>
</dbReference>
<dbReference type="GO" id="GO:0005737">
    <property type="term" value="C:cytoplasm"/>
    <property type="evidence" value="ECO:0007669"/>
    <property type="project" value="TreeGrafter"/>
</dbReference>
<dbReference type="EC" id="3.1.1.97" evidence="6"/>
<dbReference type="SMART" id="SM00320">
    <property type="entry name" value="WD40"/>
    <property type="match status" value="3"/>
</dbReference>
<dbReference type="InterPro" id="IPR036322">
    <property type="entry name" value="WD40_repeat_dom_sf"/>
</dbReference>
<evidence type="ECO:0000256" key="6">
    <source>
        <dbReference type="ARBA" id="ARBA00039131"/>
    </source>
</evidence>
<evidence type="ECO:0000256" key="2">
    <source>
        <dbReference type="ARBA" id="ARBA00022574"/>
    </source>
</evidence>
<dbReference type="GO" id="GO:0032259">
    <property type="term" value="P:methylation"/>
    <property type="evidence" value="ECO:0007669"/>
    <property type="project" value="UniProtKB-KW"/>
</dbReference>
<dbReference type="Gene3D" id="2.130.10.10">
    <property type="entry name" value="YVTN repeat-like/Quinoprotein amine dehydrogenase"/>
    <property type="match status" value="1"/>
</dbReference>
<keyword evidence="4" id="KW-0378">Hydrolase</keyword>
<dbReference type="EMBL" id="NIRI02000056">
    <property type="protein sequence ID" value="KAG5445445.1"/>
    <property type="molecule type" value="Genomic_DNA"/>
</dbReference>
<dbReference type="InterPro" id="IPR052415">
    <property type="entry name" value="Diphthine_MTase"/>
</dbReference>
<dbReference type="InterPro" id="IPR019775">
    <property type="entry name" value="WD40_repeat_CS"/>
</dbReference>
<keyword evidence="8" id="KW-0808">Transferase</keyword>
<evidence type="ECO:0000256" key="1">
    <source>
        <dbReference type="ARBA" id="ARBA00005156"/>
    </source>
</evidence>
<dbReference type="STRING" id="79923.A0A419QEC6"/>
<dbReference type="GO" id="GO:0008168">
    <property type="term" value="F:methyltransferase activity"/>
    <property type="evidence" value="ECO:0007669"/>
    <property type="project" value="UniProtKB-KW"/>
</dbReference>
<dbReference type="PROSITE" id="PS50082">
    <property type="entry name" value="WD_REPEATS_2"/>
    <property type="match status" value="1"/>
</dbReference>
<proteinExistence type="inferred from homology"/>
<keyword evidence="8" id="KW-0489">Methyltransferase</keyword>
<comment type="similarity">
    <text evidence="5">Belongs to the DPH7 family.</text>
</comment>
<keyword evidence="2" id="KW-0853">WD repeat</keyword>
<comment type="caution">
    <text evidence="8">The sequence shown here is derived from an EMBL/GenBank/DDBJ whole genome shotgun (WGS) entry which is preliminary data.</text>
</comment>
<dbReference type="Pfam" id="PF00400">
    <property type="entry name" value="WD40"/>
    <property type="match status" value="2"/>
</dbReference>
<reference evidence="8 9" key="2">
    <citation type="journal article" date="2021" name="Genomics">
        <title>High-quality reference genome for Clonorchis sinensis.</title>
        <authorList>
            <person name="Young N.D."/>
            <person name="Stroehlein A.J."/>
            <person name="Kinkar L."/>
            <person name="Wang T."/>
            <person name="Sohn W.M."/>
            <person name="Chang B.C.H."/>
            <person name="Kaur P."/>
            <person name="Weisz D."/>
            <person name="Dudchenko O."/>
            <person name="Aiden E.L."/>
            <person name="Korhonen P.K."/>
            <person name="Gasser R.B."/>
        </authorList>
    </citation>
    <scope>NUCLEOTIDE SEQUENCE [LARGE SCALE GENOMIC DNA]</scope>
    <source>
        <strain evidence="8">Cs-k2</strain>
    </source>
</reference>